<organism evidence="2 3">
    <name type="scientific">Anisakis simplex</name>
    <name type="common">Herring worm</name>
    <dbReference type="NCBI Taxonomy" id="6269"/>
    <lineage>
        <taxon>Eukaryota</taxon>
        <taxon>Metazoa</taxon>
        <taxon>Ecdysozoa</taxon>
        <taxon>Nematoda</taxon>
        <taxon>Chromadorea</taxon>
        <taxon>Rhabditida</taxon>
        <taxon>Spirurina</taxon>
        <taxon>Ascaridomorpha</taxon>
        <taxon>Ascaridoidea</taxon>
        <taxon>Anisakidae</taxon>
        <taxon>Anisakis</taxon>
        <taxon>Anisakis simplex complex</taxon>
    </lineage>
</organism>
<accession>A0A3P6PFY2</accession>
<feature type="region of interest" description="Disordered" evidence="1">
    <location>
        <begin position="1"/>
        <end position="28"/>
    </location>
</feature>
<evidence type="ECO:0000313" key="3">
    <source>
        <dbReference type="Proteomes" id="UP000267096"/>
    </source>
</evidence>
<reference evidence="2 3" key="1">
    <citation type="submission" date="2018-11" db="EMBL/GenBank/DDBJ databases">
        <authorList>
            <consortium name="Pathogen Informatics"/>
        </authorList>
    </citation>
    <scope>NUCLEOTIDE SEQUENCE [LARGE SCALE GENOMIC DNA]</scope>
</reference>
<dbReference type="AlphaFoldDB" id="A0A3P6PFY2"/>
<proteinExistence type="predicted"/>
<dbReference type="EMBL" id="UYRR01016072">
    <property type="protein sequence ID" value="VDK28233.1"/>
    <property type="molecule type" value="Genomic_DNA"/>
</dbReference>
<gene>
    <name evidence="2" type="ORF">ASIM_LOCUS6977</name>
</gene>
<sequence>MDKLNKELLSLREENDQLKSNERKSESLRNELEQLQQKHEMMQKELKDSEEAKALKKSEMEDELVKLRKDLETKDSTVTSDCNNTAFRRYCNDSGAKF</sequence>
<evidence type="ECO:0000256" key="1">
    <source>
        <dbReference type="SAM" id="MobiDB-lite"/>
    </source>
</evidence>
<protein>
    <submittedName>
        <fullName evidence="2">Uncharacterized protein</fullName>
    </submittedName>
</protein>
<name>A0A3P6PFY2_ANISI</name>
<dbReference type="Proteomes" id="UP000267096">
    <property type="component" value="Unassembled WGS sequence"/>
</dbReference>
<keyword evidence="3" id="KW-1185">Reference proteome</keyword>
<evidence type="ECO:0000313" key="2">
    <source>
        <dbReference type="EMBL" id="VDK28233.1"/>
    </source>
</evidence>